<keyword evidence="2" id="KW-1185">Reference proteome</keyword>
<gene>
    <name evidence="1" type="ORF">OE749_18120</name>
</gene>
<accession>A0ABT3AD88</accession>
<organism evidence="1 2">
    <name type="scientific">Fluctibacter corallii</name>
    <dbReference type="NCBI Taxonomy" id="2984329"/>
    <lineage>
        <taxon>Bacteria</taxon>
        <taxon>Pseudomonadati</taxon>
        <taxon>Pseudomonadota</taxon>
        <taxon>Gammaproteobacteria</taxon>
        <taxon>Alteromonadales</taxon>
        <taxon>Alteromonadaceae</taxon>
        <taxon>Fluctibacter</taxon>
    </lineage>
</organism>
<sequence>MSNQDFERQLASQIAQLDKQKQPERDLWQGIELSLAKDQAEPQPRKQAGNTVILRQTSTWVAMAATFAFVGVLSWFTLNQPAPQSSPDMMDVAMTLSQQHEAQKQALLVRFEDQPALTQNWQQQLAELDEAAKAIKAALAQDPNNIALLKMLQHVHQQQIDLIETVHAPKWQQI</sequence>
<evidence type="ECO:0008006" key="3">
    <source>
        <dbReference type="Google" id="ProtNLM"/>
    </source>
</evidence>
<evidence type="ECO:0000313" key="1">
    <source>
        <dbReference type="EMBL" id="MCV2886615.1"/>
    </source>
</evidence>
<dbReference type="EMBL" id="JAOWKX010000013">
    <property type="protein sequence ID" value="MCV2886615.1"/>
    <property type="molecule type" value="Genomic_DNA"/>
</dbReference>
<evidence type="ECO:0000313" key="2">
    <source>
        <dbReference type="Proteomes" id="UP001652504"/>
    </source>
</evidence>
<comment type="caution">
    <text evidence="1">The sequence shown here is derived from an EMBL/GenBank/DDBJ whole genome shotgun (WGS) entry which is preliminary data.</text>
</comment>
<dbReference type="RefSeq" id="WP_263713906.1">
    <property type="nucleotide sequence ID" value="NZ_JAOWKX010000013.1"/>
</dbReference>
<name>A0ABT3AD88_9ALTE</name>
<dbReference type="Proteomes" id="UP001652504">
    <property type="component" value="Unassembled WGS sequence"/>
</dbReference>
<reference evidence="1 2" key="1">
    <citation type="submission" date="2022-10" db="EMBL/GenBank/DDBJ databases">
        <title>Aestuariibacter sp. AA17 isolated from Montipora capitata coral fragment.</title>
        <authorList>
            <person name="Emsley S.A."/>
            <person name="Pfannmuller K.M."/>
            <person name="Loughran R.M."/>
            <person name="Shlafstein M."/>
            <person name="Papke E."/>
            <person name="Saw J.H."/>
            <person name="Ushijima B."/>
            <person name="Videau P."/>
        </authorList>
    </citation>
    <scope>NUCLEOTIDE SEQUENCE [LARGE SCALE GENOMIC DNA]</scope>
    <source>
        <strain evidence="1 2">AA17</strain>
    </source>
</reference>
<proteinExistence type="predicted"/>
<protein>
    <recommendedName>
        <fullName evidence="3">Anti-sigma factor</fullName>
    </recommendedName>
</protein>